<evidence type="ECO:0000256" key="1">
    <source>
        <dbReference type="ARBA" id="ARBA00006484"/>
    </source>
</evidence>
<dbReference type="PIRSF" id="PIRSF000126">
    <property type="entry name" value="11-beta-HSD1"/>
    <property type="match status" value="1"/>
</dbReference>
<evidence type="ECO:0000256" key="3">
    <source>
        <dbReference type="ARBA" id="ARBA00023002"/>
    </source>
</evidence>
<dbReference type="PANTHER" id="PTHR43899:SF13">
    <property type="entry name" value="RH59310P"/>
    <property type="match status" value="1"/>
</dbReference>
<evidence type="ECO:0000256" key="4">
    <source>
        <dbReference type="RuleBase" id="RU000363"/>
    </source>
</evidence>
<keyword evidence="5" id="KW-1133">Transmembrane helix</keyword>
<dbReference type="GO" id="GO:0005783">
    <property type="term" value="C:endoplasmic reticulum"/>
    <property type="evidence" value="ECO:0007669"/>
    <property type="project" value="TreeGrafter"/>
</dbReference>
<dbReference type="Proteomes" id="UP001153620">
    <property type="component" value="Chromosome 3"/>
</dbReference>
<dbReference type="AlphaFoldDB" id="A0A9N9S5X4"/>
<evidence type="ECO:0008006" key="8">
    <source>
        <dbReference type="Google" id="ProtNLM"/>
    </source>
</evidence>
<gene>
    <name evidence="6" type="ORF">CHIRRI_LOCUS12099</name>
</gene>
<evidence type="ECO:0000256" key="5">
    <source>
        <dbReference type="SAM" id="Phobius"/>
    </source>
</evidence>
<feature type="transmembrane region" description="Helical" evidence="5">
    <location>
        <begin position="181"/>
        <end position="202"/>
    </location>
</feature>
<dbReference type="InterPro" id="IPR002347">
    <property type="entry name" value="SDR_fam"/>
</dbReference>
<evidence type="ECO:0000256" key="2">
    <source>
        <dbReference type="ARBA" id="ARBA00022857"/>
    </source>
</evidence>
<dbReference type="CDD" id="cd05356">
    <property type="entry name" value="17beta-HSD1_like_SDR_c"/>
    <property type="match status" value="1"/>
</dbReference>
<evidence type="ECO:0000313" key="6">
    <source>
        <dbReference type="EMBL" id="CAG9809271.1"/>
    </source>
</evidence>
<keyword evidence="3" id="KW-0560">Oxidoreductase</keyword>
<keyword evidence="2" id="KW-0521">NADP</keyword>
<dbReference type="OrthoDB" id="5545019at2759"/>
<dbReference type="Pfam" id="PF00106">
    <property type="entry name" value="adh_short"/>
    <property type="match status" value="1"/>
</dbReference>
<name>A0A9N9S5X4_9DIPT</name>
<sequence>MSCCGFFGCFCVFTVLVQLFCGVFRFIYQQIIGPALYGSSVDFKKYGGWALVTGATDGIGKEYARSLAKRGLNIILVSRTLSKLETVAKEIEEQFNVQTMVIDVNFTSGLEIYDKIKEKIKGKEIGILINNVGMGTVAPDYFLAVPDRDQMIPDMVKCNALSIPMMCSIILPQMFERKRGLIINISSLSAIVPAGCLTVYAATKSFAHKFSEDLAMEYKKHGILVQSVVPGPVATNMTRLKKGTWMAPKADVFVESALKTVGIAPYTTGYYPHAILQLAAQWSKFLVPTYMSNMTLKTMENVRNRAIKKGIYTPFSQ</sequence>
<protein>
    <recommendedName>
        <fullName evidence="8">Steroid dehydrogenase</fullName>
    </recommendedName>
</protein>
<dbReference type="FunFam" id="3.40.50.720:FF:000137">
    <property type="entry name" value="Hydroxysteroid (17-beta) dehydrogenase 3"/>
    <property type="match status" value="1"/>
</dbReference>
<dbReference type="InterPro" id="IPR036291">
    <property type="entry name" value="NAD(P)-bd_dom_sf"/>
</dbReference>
<dbReference type="GO" id="GO:0016491">
    <property type="term" value="F:oxidoreductase activity"/>
    <property type="evidence" value="ECO:0007669"/>
    <property type="project" value="UniProtKB-KW"/>
</dbReference>
<feature type="transmembrane region" description="Helical" evidence="5">
    <location>
        <begin position="6"/>
        <end position="28"/>
    </location>
</feature>
<dbReference type="SUPFAM" id="SSF51735">
    <property type="entry name" value="NAD(P)-binding Rossmann-fold domains"/>
    <property type="match status" value="1"/>
</dbReference>
<keyword evidence="5" id="KW-0472">Membrane</keyword>
<dbReference type="InterPro" id="IPR051019">
    <property type="entry name" value="VLCFA-Steroid_DH"/>
</dbReference>
<dbReference type="Gene3D" id="3.40.50.720">
    <property type="entry name" value="NAD(P)-binding Rossmann-like Domain"/>
    <property type="match status" value="1"/>
</dbReference>
<dbReference type="PRINTS" id="PR00081">
    <property type="entry name" value="GDHRDH"/>
</dbReference>
<keyword evidence="5" id="KW-0812">Transmembrane</keyword>
<dbReference type="PRINTS" id="PR00080">
    <property type="entry name" value="SDRFAMILY"/>
</dbReference>
<organism evidence="6 7">
    <name type="scientific">Chironomus riparius</name>
    <dbReference type="NCBI Taxonomy" id="315576"/>
    <lineage>
        <taxon>Eukaryota</taxon>
        <taxon>Metazoa</taxon>
        <taxon>Ecdysozoa</taxon>
        <taxon>Arthropoda</taxon>
        <taxon>Hexapoda</taxon>
        <taxon>Insecta</taxon>
        <taxon>Pterygota</taxon>
        <taxon>Neoptera</taxon>
        <taxon>Endopterygota</taxon>
        <taxon>Diptera</taxon>
        <taxon>Nematocera</taxon>
        <taxon>Chironomoidea</taxon>
        <taxon>Chironomidae</taxon>
        <taxon>Chironominae</taxon>
        <taxon>Chironomus</taxon>
    </lineage>
</organism>
<comment type="similarity">
    <text evidence="1 4">Belongs to the short-chain dehydrogenases/reductases (SDR) family.</text>
</comment>
<dbReference type="EMBL" id="OU895879">
    <property type="protein sequence ID" value="CAG9809271.1"/>
    <property type="molecule type" value="Genomic_DNA"/>
</dbReference>
<evidence type="ECO:0000313" key="7">
    <source>
        <dbReference type="Proteomes" id="UP001153620"/>
    </source>
</evidence>
<dbReference type="PANTHER" id="PTHR43899">
    <property type="entry name" value="RH59310P"/>
    <property type="match status" value="1"/>
</dbReference>
<proteinExistence type="inferred from homology"/>
<keyword evidence="7" id="KW-1185">Reference proteome</keyword>
<accession>A0A9N9S5X4</accession>
<reference evidence="6" key="2">
    <citation type="submission" date="2022-10" db="EMBL/GenBank/DDBJ databases">
        <authorList>
            <consortium name="ENA_rothamsted_submissions"/>
            <consortium name="culmorum"/>
            <person name="King R."/>
        </authorList>
    </citation>
    <scope>NUCLEOTIDE SEQUENCE</scope>
</reference>
<reference evidence="6" key="1">
    <citation type="submission" date="2022-01" db="EMBL/GenBank/DDBJ databases">
        <authorList>
            <person name="King R."/>
        </authorList>
    </citation>
    <scope>NUCLEOTIDE SEQUENCE</scope>
</reference>